<dbReference type="Gene3D" id="3.30.1150.10">
    <property type="match status" value="1"/>
</dbReference>
<comment type="subcellular location">
    <subcellularLocation>
        <location evidence="1 10">Cell inner membrane</location>
        <topology evidence="1 10">Single-pass membrane protein</topology>
        <orientation evidence="1 10">Periplasmic side</orientation>
    </subcellularLocation>
</comment>
<evidence type="ECO:0000256" key="3">
    <source>
        <dbReference type="ARBA" id="ARBA00022448"/>
    </source>
</evidence>
<evidence type="ECO:0000313" key="13">
    <source>
        <dbReference type="EMBL" id="PVZ72388.1"/>
    </source>
</evidence>
<reference evidence="13 14" key="1">
    <citation type="submission" date="2018-04" db="EMBL/GenBank/DDBJ databases">
        <title>Thalassorhabdus spongiae gen. nov., sp. nov., isolated from a marine sponge in South-West Iceland.</title>
        <authorList>
            <person name="Knobloch S."/>
            <person name="Daussin A."/>
            <person name="Johannsson R."/>
            <person name="Marteinsson V.T."/>
        </authorList>
    </citation>
    <scope>NUCLEOTIDE SEQUENCE [LARGE SCALE GENOMIC DNA]</scope>
    <source>
        <strain evidence="13 14">Hp12</strain>
    </source>
</reference>
<protein>
    <recommendedName>
        <fullName evidence="10">Protein TonB</fullName>
    </recommendedName>
</protein>
<evidence type="ECO:0000256" key="5">
    <source>
        <dbReference type="ARBA" id="ARBA00022519"/>
    </source>
</evidence>
<keyword evidence="14" id="KW-1185">Reference proteome</keyword>
<dbReference type="AlphaFoldDB" id="A0A2V1H567"/>
<accession>A0A2V1H567</accession>
<feature type="compositionally biased region" description="Polar residues" evidence="11">
    <location>
        <begin position="89"/>
        <end position="104"/>
    </location>
</feature>
<evidence type="ECO:0000313" key="14">
    <source>
        <dbReference type="Proteomes" id="UP000244906"/>
    </source>
</evidence>
<keyword evidence="4 10" id="KW-1003">Cell membrane</keyword>
<name>A0A2V1H567_9GAMM</name>
<dbReference type="InterPro" id="IPR037682">
    <property type="entry name" value="TonB_C"/>
</dbReference>
<feature type="domain" description="TonB C-terminal" evidence="12">
    <location>
        <begin position="146"/>
        <end position="237"/>
    </location>
</feature>
<keyword evidence="9 10" id="KW-0472">Membrane</keyword>
<dbReference type="GO" id="GO:0005886">
    <property type="term" value="C:plasma membrane"/>
    <property type="evidence" value="ECO:0007669"/>
    <property type="project" value="UniProtKB-SubCell"/>
</dbReference>
<evidence type="ECO:0000256" key="6">
    <source>
        <dbReference type="ARBA" id="ARBA00022692"/>
    </source>
</evidence>
<dbReference type="GO" id="GO:0055085">
    <property type="term" value="P:transmembrane transport"/>
    <property type="evidence" value="ECO:0007669"/>
    <property type="project" value="InterPro"/>
</dbReference>
<dbReference type="GO" id="GO:0030288">
    <property type="term" value="C:outer membrane-bounded periplasmic space"/>
    <property type="evidence" value="ECO:0007669"/>
    <property type="project" value="InterPro"/>
</dbReference>
<feature type="region of interest" description="Disordered" evidence="11">
    <location>
        <begin position="66"/>
        <end position="104"/>
    </location>
</feature>
<dbReference type="EMBL" id="QDDL01000001">
    <property type="protein sequence ID" value="PVZ72388.1"/>
    <property type="molecule type" value="Genomic_DNA"/>
</dbReference>
<dbReference type="GO" id="GO:0015031">
    <property type="term" value="P:protein transport"/>
    <property type="evidence" value="ECO:0007669"/>
    <property type="project" value="UniProtKB-UniRule"/>
</dbReference>
<sequence>MNHLALPSSHLAKTLLLVISAFLCASLIAIGLFISMNKLVHPKNTLAQPADNFRLIDFIQTDKSETIQQKKRLRPEPPKPVNNQPQPQTKISQSKPSKPQLANTPLTMPELDLRLDLSIDSSFVQPQSFNNNVPISNVEVTVIEAGNNSEAIPLSTFPPVFPSKALRRKIEGFVTLSFTVTKSGRISNIKIIESDPKRIFDREAIKAIRKWKFQPKKLAGQAVESQFTQKLEFKLGN</sequence>
<evidence type="ECO:0000259" key="12">
    <source>
        <dbReference type="PROSITE" id="PS52015"/>
    </source>
</evidence>
<comment type="similarity">
    <text evidence="2 10">Belongs to the TonB family.</text>
</comment>
<dbReference type="NCBIfam" id="TIGR01352">
    <property type="entry name" value="tonB_Cterm"/>
    <property type="match status" value="1"/>
</dbReference>
<feature type="transmembrane region" description="Helical" evidence="10">
    <location>
        <begin position="15"/>
        <end position="34"/>
    </location>
</feature>
<keyword evidence="10" id="KW-0735">Signal-anchor</keyword>
<organism evidence="13 14">
    <name type="scientific">Pelagibaculum spongiae</name>
    <dbReference type="NCBI Taxonomy" id="2080658"/>
    <lineage>
        <taxon>Bacteria</taxon>
        <taxon>Pseudomonadati</taxon>
        <taxon>Pseudomonadota</taxon>
        <taxon>Gammaproteobacteria</taxon>
        <taxon>Oceanospirillales</taxon>
        <taxon>Pelagibaculum</taxon>
    </lineage>
</organism>
<dbReference type="GO" id="GO:0015891">
    <property type="term" value="P:siderophore transport"/>
    <property type="evidence" value="ECO:0007669"/>
    <property type="project" value="InterPro"/>
</dbReference>
<comment type="caution">
    <text evidence="13">The sequence shown here is derived from an EMBL/GenBank/DDBJ whole genome shotgun (WGS) entry which is preliminary data.</text>
</comment>
<keyword evidence="8 10" id="KW-1133">Transmembrane helix</keyword>
<evidence type="ECO:0000256" key="7">
    <source>
        <dbReference type="ARBA" id="ARBA00022927"/>
    </source>
</evidence>
<keyword evidence="6 10" id="KW-0812">Transmembrane</keyword>
<evidence type="ECO:0000256" key="1">
    <source>
        <dbReference type="ARBA" id="ARBA00004383"/>
    </source>
</evidence>
<gene>
    <name evidence="13" type="ORF">DC094_05120</name>
</gene>
<dbReference type="Pfam" id="PF03544">
    <property type="entry name" value="TonB_C"/>
    <property type="match status" value="1"/>
</dbReference>
<dbReference type="InterPro" id="IPR051045">
    <property type="entry name" value="TonB-dependent_transducer"/>
</dbReference>
<evidence type="ECO:0000256" key="11">
    <source>
        <dbReference type="SAM" id="MobiDB-lite"/>
    </source>
</evidence>
<keyword evidence="3 10" id="KW-0813">Transport</keyword>
<comment type="function">
    <text evidence="10">Interacts with outer membrane receptor proteins that carry out high-affinity binding and energy dependent uptake into the periplasmic space of specific substrates. It could act to transduce energy from the cytoplasmic membrane to specific energy-requiring processes in the outer membrane, resulting in the release into the periplasm of ligands bound by these outer membrane proteins.</text>
</comment>
<evidence type="ECO:0000256" key="8">
    <source>
        <dbReference type="ARBA" id="ARBA00022989"/>
    </source>
</evidence>
<dbReference type="PROSITE" id="PS52015">
    <property type="entry name" value="TONB_CTD"/>
    <property type="match status" value="1"/>
</dbReference>
<dbReference type="SUPFAM" id="SSF74653">
    <property type="entry name" value="TolA/TonB C-terminal domain"/>
    <property type="match status" value="1"/>
</dbReference>
<dbReference type="InterPro" id="IPR006260">
    <property type="entry name" value="TonB/TolA_C"/>
</dbReference>
<dbReference type="OrthoDB" id="1628901at2"/>
<evidence type="ECO:0000256" key="4">
    <source>
        <dbReference type="ARBA" id="ARBA00022475"/>
    </source>
</evidence>
<dbReference type="PRINTS" id="PR01374">
    <property type="entry name" value="TONBPROTEIN"/>
</dbReference>
<evidence type="ECO:0000256" key="10">
    <source>
        <dbReference type="RuleBase" id="RU362123"/>
    </source>
</evidence>
<keyword evidence="7 10" id="KW-0653">Protein transport</keyword>
<dbReference type="PANTHER" id="PTHR33446">
    <property type="entry name" value="PROTEIN TONB-RELATED"/>
    <property type="match status" value="1"/>
</dbReference>
<dbReference type="Proteomes" id="UP000244906">
    <property type="component" value="Unassembled WGS sequence"/>
</dbReference>
<proteinExistence type="inferred from homology"/>
<evidence type="ECO:0000256" key="2">
    <source>
        <dbReference type="ARBA" id="ARBA00006555"/>
    </source>
</evidence>
<evidence type="ECO:0000256" key="9">
    <source>
        <dbReference type="ARBA" id="ARBA00023136"/>
    </source>
</evidence>
<dbReference type="InterPro" id="IPR003538">
    <property type="entry name" value="TonB"/>
</dbReference>
<keyword evidence="5 10" id="KW-0997">Cell inner membrane</keyword>
<dbReference type="GO" id="GO:0031992">
    <property type="term" value="F:energy transducer activity"/>
    <property type="evidence" value="ECO:0007669"/>
    <property type="project" value="InterPro"/>
</dbReference>
<dbReference type="RefSeq" id="WP_116685974.1">
    <property type="nucleotide sequence ID" value="NZ_CAWNYD010000001.1"/>
</dbReference>